<dbReference type="Proteomes" id="UP001621706">
    <property type="component" value="Unassembled WGS sequence"/>
</dbReference>
<dbReference type="Pfam" id="PF14905">
    <property type="entry name" value="OMP_b-brl_3"/>
    <property type="match status" value="1"/>
</dbReference>
<organism evidence="5 6">
    <name type="scientific">Flavobacterium oreochromis</name>
    <dbReference type="NCBI Taxonomy" id="2906078"/>
    <lineage>
        <taxon>Bacteria</taxon>
        <taxon>Pseudomonadati</taxon>
        <taxon>Bacteroidota</taxon>
        <taxon>Flavobacteriia</taxon>
        <taxon>Flavobacteriales</taxon>
        <taxon>Flavobacteriaceae</taxon>
        <taxon>Flavobacterium</taxon>
    </lineage>
</organism>
<evidence type="ECO:0000313" key="6">
    <source>
        <dbReference type="Proteomes" id="UP001621706"/>
    </source>
</evidence>
<name>A0ABW8PBY5_9FLAO</name>
<gene>
    <name evidence="5" type="ORF">V3I07_14425</name>
</gene>
<accession>A0ABW8PBY5</accession>
<reference evidence="5 6" key="1">
    <citation type="submission" date="2024-02" db="EMBL/GenBank/DDBJ databases">
        <title>Comparative Genomic Analysis of Flavobacterium Species Causing Columnaris Disease of Freshwater Fish in Thailand: Insights into Virulence and Resistance Mechanisms.</title>
        <authorList>
            <person name="Nguyen D."/>
            <person name="Chokmangmeepisarn P."/>
            <person name="Khianchaikhan K."/>
            <person name="Morishita M."/>
            <person name="Bunnoy A."/>
            <person name="Rodkhum C."/>
        </authorList>
    </citation>
    <scope>NUCLEOTIDE SEQUENCE [LARGE SCALE GENOMIC DNA]</scope>
    <source>
        <strain evidence="5 6">CNRT2201</strain>
    </source>
</reference>
<dbReference type="Gene3D" id="2.60.40.1120">
    <property type="entry name" value="Carboxypeptidase-like, regulatory domain"/>
    <property type="match status" value="1"/>
</dbReference>
<proteinExistence type="predicted"/>
<dbReference type="RefSeq" id="WP_088400556.1">
    <property type="nucleotide sequence ID" value="NZ_JAZGZP010000028.1"/>
</dbReference>
<dbReference type="SUPFAM" id="SSF49464">
    <property type="entry name" value="Carboxypeptidase regulatory domain-like"/>
    <property type="match status" value="1"/>
</dbReference>
<dbReference type="InterPro" id="IPR041700">
    <property type="entry name" value="OMP_b-brl_3"/>
</dbReference>
<sequence>MKKKHLIVFLLIILFQNQVFSQIKISGQIKDEKNNPIEFIEIQLQNKDSIIFKSELTNAEGKFILETEKGEYSLLIRQLGVIYHKQKLNVNDDTHIGIIKIAEKKKQLQEVVITSKKKLIERKVDRLIFNVENSISAGGGDVIDALKITPRVKVKNDNISIIGKSGVSVMIDNKIIQLTGDDLLNYLKSISSDNIRNIEIITTPPSKYDAEGNSGILNINLKKAKNNNWALVLRETFKQGKYASNTFGSYFSYQKNKVRLLFDISKQDNNNIYTNSIKYIYPNKKWENEIYNKTNSKNYSSLINFDYMITKKTNISLQYLGNFNNPLTTEDNSTKIFDNSLIETNQLISVGSNNKKIKNQSISFNFITRLDTIGKTFSFDVDYFRYNSNKKNIFKTEKTNFISSQILNELINNYNDQSIENFSSKFDLDIPNNFLNLSFGSKFSFTKTKNYLEGTFYNIISGEQQLNFNQFDDFTYKENIQSFYLSSNKKLNHKWEMQAGLRVEFTQNKSISFSINDETKREYYKIFPTLYITYQANENNKFSINYSRRINRPSYSNLNPAKWYLNSNSYEEGNPFLQPSFSDNLEFSHIYKELLSTTISLSNTNNGFGQLTIHDEINNIQKFIRQNYYNSLFLGLDESVNFNVSKCWESVLNYSLYYSQSKTSSEILESNYSGWSSDFSAINNFKFGKKISAQFIYEYSFPRKYVESTFSDYHNLNLGVKYSSLNKKFILSLNLNNILKSDRVLMSSKSSNIFQSFYQYYDTQFFRLSIVYKFGSELKKIEKRELSNQDEKNRIN</sequence>
<feature type="domain" description="Outer membrane protein beta-barrel" evidence="4">
    <location>
        <begin position="369"/>
        <end position="772"/>
    </location>
</feature>
<dbReference type="PANTHER" id="PTHR40980">
    <property type="entry name" value="PLUG DOMAIN-CONTAINING PROTEIN"/>
    <property type="match status" value="1"/>
</dbReference>
<evidence type="ECO:0000313" key="5">
    <source>
        <dbReference type="EMBL" id="MFK7002079.1"/>
    </source>
</evidence>
<dbReference type="EMBL" id="JAZGZP010000028">
    <property type="protein sequence ID" value="MFK7002079.1"/>
    <property type="molecule type" value="Genomic_DNA"/>
</dbReference>
<evidence type="ECO:0000256" key="1">
    <source>
        <dbReference type="ARBA" id="ARBA00004442"/>
    </source>
</evidence>
<dbReference type="GeneID" id="96797981"/>
<dbReference type="SUPFAM" id="SSF56935">
    <property type="entry name" value="Porins"/>
    <property type="match status" value="1"/>
</dbReference>
<comment type="caution">
    <text evidence="5">The sequence shown here is derived from an EMBL/GenBank/DDBJ whole genome shotgun (WGS) entry which is preliminary data.</text>
</comment>
<evidence type="ECO:0000256" key="3">
    <source>
        <dbReference type="ARBA" id="ARBA00023237"/>
    </source>
</evidence>
<comment type="subcellular location">
    <subcellularLocation>
        <location evidence="1">Cell outer membrane</location>
    </subcellularLocation>
</comment>
<evidence type="ECO:0000259" key="4">
    <source>
        <dbReference type="Pfam" id="PF14905"/>
    </source>
</evidence>
<evidence type="ECO:0000256" key="2">
    <source>
        <dbReference type="ARBA" id="ARBA00023136"/>
    </source>
</evidence>
<dbReference type="Gene3D" id="2.40.170.20">
    <property type="entry name" value="TonB-dependent receptor, beta-barrel domain"/>
    <property type="match status" value="1"/>
</dbReference>
<keyword evidence="2" id="KW-0472">Membrane</keyword>
<keyword evidence="6" id="KW-1185">Reference proteome</keyword>
<dbReference type="Pfam" id="PF13715">
    <property type="entry name" value="CarbopepD_reg_2"/>
    <property type="match status" value="1"/>
</dbReference>
<dbReference type="InterPro" id="IPR036942">
    <property type="entry name" value="Beta-barrel_TonB_sf"/>
</dbReference>
<protein>
    <submittedName>
        <fullName evidence="5">Outer membrane beta-barrel family protein</fullName>
    </submittedName>
</protein>
<keyword evidence="3" id="KW-0998">Cell outer membrane</keyword>
<dbReference type="InterPro" id="IPR008969">
    <property type="entry name" value="CarboxyPept-like_regulatory"/>
</dbReference>
<dbReference type="PANTHER" id="PTHR40980:SF4">
    <property type="entry name" value="TONB-DEPENDENT RECEPTOR-LIKE BETA-BARREL DOMAIN-CONTAINING PROTEIN"/>
    <property type="match status" value="1"/>
</dbReference>